<organism evidence="1 2">
    <name type="scientific">Vitis vinifera</name>
    <name type="common">Grape</name>
    <dbReference type="NCBI Taxonomy" id="29760"/>
    <lineage>
        <taxon>Eukaryota</taxon>
        <taxon>Viridiplantae</taxon>
        <taxon>Streptophyta</taxon>
        <taxon>Embryophyta</taxon>
        <taxon>Tracheophyta</taxon>
        <taxon>Spermatophyta</taxon>
        <taxon>Magnoliopsida</taxon>
        <taxon>eudicotyledons</taxon>
        <taxon>Gunneridae</taxon>
        <taxon>Pentapetalae</taxon>
        <taxon>rosids</taxon>
        <taxon>Vitales</taxon>
        <taxon>Vitaceae</taxon>
        <taxon>Viteae</taxon>
        <taxon>Vitis</taxon>
    </lineage>
</organism>
<protein>
    <submittedName>
        <fullName evidence="1">Uncharacterized protein</fullName>
    </submittedName>
</protein>
<evidence type="ECO:0000313" key="1">
    <source>
        <dbReference type="EMBL" id="RVW99445.1"/>
    </source>
</evidence>
<dbReference type="AlphaFoldDB" id="A0A438IS52"/>
<name>A0A438IS52_VITVI</name>
<proteinExistence type="predicted"/>
<reference evidence="1 2" key="1">
    <citation type="journal article" date="2018" name="PLoS Genet.">
        <title>Population sequencing reveals clonal diversity and ancestral inbreeding in the grapevine cultivar Chardonnay.</title>
        <authorList>
            <person name="Roach M.J."/>
            <person name="Johnson D.L."/>
            <person name="Bohlmann J."/>
            <person name="van Vuuren H.J."/>
            <person name="Jones S.J."/>
            <person name="Pretorius I.S."/>
            <person name="Schmidt S.A."/>
            <person name="Borneman A.R."/>
        </authorList>
    </citation>
    <scope>NUCLEOTIDE SEQUENCE [LARGE SCALE GENOMIC DNA]</scope>
    <source>
        <strain evidence="2">cv. Chardonnay</strain>
        <tissue evidence="1">Leaf</tissue>
    </source>
</reference>
<accession>A0A438IS52</accession>
<dbReference type="Proteomes" id="UP000288805">
    <property type="component" value="Unassembled WGS sequence"/>
</dbReference>
<sequence>MLALVSTKEGCRVLEVRDDCEGRLSLTRRVGVDFGNHEICQAASTGPLCVDHALKGTRSSFCSSALEAEGADGFAGLALSPDFFLGVGLSLRLLLFLSKMRDVESNENFGDSDYKKFVSFSEFLGLPVEGFEKEVDSLLLKTICF</sequence>
<evidence type="ECO:0000313" key="2">
    <source>
        <dbReference type="Proteomes" id="UP000288805"/>
    </source>
</evidence>
<gene>
    <name evidence="1" type="ORF">CK203_038473</name>
</gene>
<comment type="caution">
    <text evidence="1">The sequence shown here is derived from an EMBL/GenBank/DDBJ whole genome shotgun (WGS) entry which is preliminary data.</text>
</comment>
<dbReference type="EMBL" id="QGNW01000087">
    <property type="protein sequence ID" value="RVW99445.1"/>
    <property type="molecule type" value="Genomic_DNA"/>
</dbReference>